<dbReference type="EMBL" id="JAODUP010000644">
    <property type="protein sequence ID" value="KAK2145958.1"/>
    <property type="molecule type" value="Genomic_DNA"/>
</dbReference>
<evidence type="ECO:0000313" key="1">
    <source>
        <dbReference type="EMBL" id="KAK2145958.1"/>
    </source>
</evidence>
<keyword evidence="2" id="KW-1185">Reference proteome</keyword>
<organism evidence="1 2">
    <name type="scientific">Paralvinella palmiformis</name>
    <dbReference type="NCBI Taxonomy" id="53620"/>
    <lineage>
        <taxon>Eukaryota</taxon>
        <taxon>Metazoa</taxon>
        <taxon>Spiralia</taxon>
        <taxon>Lophotrochozoa</taxon>
        <taxon>Annelida</taxon>
        <taxon>Polychaeta</taxon>
        <taxon>Sedentaria</taxon>
        <taxon>Canalipalpata</taxon>
        <taxon>Terebellida</taxon>
        <taxon>Terebelliformia</taxon>
        <taxon>Alvinellidae</taxon>
        <taxon>Paralvinella</taxon>
    </lineage>
</organism>
<proteinExistence type="predicted"/>
<dbReference type="AlphaFoldDB" id="A0AAD9MVT0"/>
<dbReference type="Proteomes" id="UP001208570">
    <property type="component" value="Unassembled WGS sequence"/>
</dbReference>
<protein>
    <submittedName>
        <fullName evidence="1">Uncharacterized protein</fullName>
    </submittedName>
</protein>
<evidence type="ECO:0000313" key="2">
    <source>
        <dbReference type="Proteomes" id="UP001208570"/>
    </source>
</evidence>
<reference evidence="1" key="1">
    <citation type="journal article" date="2023" name="Mol. Biol. Evol.">
        <title>Third-Generation Sequencing Reveals the Adaptive Role of the Epigenome in Three Deep-Sea Polychaetes.</title>
        <authorList>
            <person name="Perez M."/>
            <person name="Aroh O."/>
            <person name="Sun Y."/>
            <person name="Lan Y."/>
            <person name="Juniper S.K."/>
            <person name="Young C.R."/>
            <person name="Angers B."/>
            <person name="Qian P.Y."/>
        </authorList>
    </citation>
    <scope>NUCLEOTIDE SEQUENCE</scope>
    <source>
        <strain evidence="1">P08H-3</strain>
    </source>
</reference>
<gene>
    <name evidence="1" type="ORF">LSH36_644g01105</name>
</gene>
<name>A0AAD9MVT0_9ANNE</name>
<sequence length="79" mass="8804">MTDKCITPHELCIPYTSGKSDGSRNIAGWNDIVAAHKEASIFWHNIWNHCGSPRNVVIAVVMRCARAKYHSVVKTVTIP</sequence>
<comment type="caution">
    <text evidence="1">The sequence shown here is derived from an EMBL/GenBank/DDBJ whole genome shotgun (WGS) entry which is preliminary data.</text>
</comment>
<accession>A0AAD9MVT0</accession>